<dbReference type="EMBL" id="JASGXD010000009">
    <property type="protein sequence ID" value="KAK6003596.1"/>
    <property type="molecule type" value="Genomic_DNA"/>
</dbReference>
<proteinExistence type="predicted"/>
<gene>
    <name evidence="1" type="ORF">QM012_009367</name>
</gene>
<comment type="caution">
    <text evidence="1">The sequence shown here is derived from an EMBL/GenBank/DDBJ whole genome shotgun (WGS) entry which is preliminary data.</text>
</comment>
<sequence length="189" mass="21430">MTMIFAQDTLESLRVQILDNFSITMPEQLKTKVVLALHHGSWWCIVYGNENKPIRKTGKACDTAELVLRKMLVSSSDMVFEKFQKDGFVLLHMEITCGKKQGIGGRLFFVFVYWAPGGNSCVGMLSNLYAGCRKKSTMIGFLLSYLNRPNTQLSSPPHERSSASTILRPQSFFVSCWASYFRLRPLDDL</sequence>
<dbReference type="Proteomes" id="UP001341245">
    <property type="component" value="Unassembled WGS sequence"/>
</dbReference>
<keyword evidence="2" id="KW-1185">Reference proteome</keyword>
<reference evidence="1 2" key="1">
    <citation type="submission" date="2023-11" db="EMBL/GenBank/DDBJ databases">
        <title>Draft genome sequence and annotation of the polyextremotolerant black yeast-like fungus Aureobasidium pullulans NRRL 62042.</title>
        <authorList>
            <person name="Dielentheis-Frenken M.R.E."/>
            <person name="Wibberg D."/>
            <person name="Blank L.M."/>
            <person name="Tiso T."/>
        </authorList>
    </citation>
    <scope>NUCLEOTIDE SEQUENCE [LARGE SCALE GENOMIC DNA]</scope>
    <source>
        <strain evidence="1 2">NRRL 62042</strain>
    </source>
</reference>
<evidence type="ECO:0000313" key="1">
    <source>
        <dbReference type="EMBL" id="KAK6003596.1"/>
    </source>
</evidence>
<organism evidence="1 2">
    <name type="scientific">Aureobasidium pullulans</name>
    <name type="common">Black yeast</name>
    <name type="synonym">Pullularia pullulans</name>
    <dbReference type="NCBI Taxonomy" id="5580"/>
    <lineage>
        <taxon>Eukaryota</taxon>
        <taxon>Fungi</taxon>
        <taxon>Dikarya</taxon>
        <taxon>Ascomycota</taxon>
        <taxon>Pezizomycotina</taxon>
        <taxon>Dothideomycetes</taxon>
        <taxon>Dothideomycetidae</taxon>
        <taxon>Dothideales</taxon>
        <taxon>Saccotheciaceae</taxon>
        <taxon>Aureobasidium</taxon>
    </lineage>
</organism>
<name>A0ABR0THR9_AURPU</name>
<evidence type="ECO:0000313" key="2">
    <source>
        <dbReference type="Proteomes" id="UP001341245"/>
    </source>
</evidence>
<accession>A0ABR0THR9</accession>
<protein>
    <submittedName>
        <fullName evidence="1">Uncharacterized protein</fullName>
    </submittedName>
</protein>